<reference evidence="2" key="1">
    <citation type="submission" date="2014-09" db="EMBL/GenBank/DDBJ databases">
        <authorList>
            <person name="Magalhaes I.L.F."/>
            <person name="Oliveira U."/>
            <person name="Santos F.R."/>
            <person name="Vidigal T.H.D.A."/>
            <person name="Brescovit A.D."/>
            <person name="Santos A.J."/>
        </authorList>
    </citation>
    <scope>NUCLEOTIDE SEQUENCE</scope>
    <source>
        <tissue evidence="2">Shoot tissue taken approximately 20 cm above the soil surface</tissue>
    </source>
</reference>
<organism evidence="2">
    <name type="scientific">Arundo donax</name>
    <name type="common">Giant reed</name>
    <name type="synonym">Donax arundinaceus</name>
    <dbReference type="NCBI Taxonomy" id="35708"/>
    <lineage>
        <taxon>Eukaryota</taxon>
        <taxon>Viridiplantae</taxon>
        <taxon>Streptophyta</taxon>
        <taxon>Embryophyta</taxon>
        <taxon>Tracheophyta</taxon>
        <taxon>Spermatophyta</taxon>
        <taxon>Magnoliopsida</taxon>
        <taxon>Liliopsida</taxon>
        <taxon>Poales</taxon>
        <taxon>Poaceae</taxon>
        <taxon>PACMAD clade</taxon>
        <taxon>Arundinoideae</taxon>
        <taxon>Arundineae</taxon>
        <taxon>Arundo</taxon>
    </lineage>
</organism>
<dbReference type="EMBL" id="GBRH01257586">
    <property type="protein sequence ID" value="JAD40309.1"/>
    <property type="molecule type" value="Transcribed_RNA"/>
</dbReference>
<protein>
    <recommendedName>
        <fullName evidence="3">C3H1-type domain-containing protein</fullName>
    </recommendedName>
</protein>
<evidence type="ECO:0000313" key="2">
    <source>
        <dbReference type="EMBL" id="JAD40309.1"/>
    </source>
</evidence>
<feature type="region of interest" description="Disordered" evidence="1">
    <location>
        <begin position="265"/>
        <end position="289"/>
    </location>
</feature>
<name>A0A0A8ZLK6_ARUDO</name>
<accession>A0A0A8ZLK6</accession>
<sequence length="596" mass="64613">MKDQEAVVQAGATKCCTAVEDESNNTAEQCTSDAPRAVKDGNLLEEKGKAMEQGGPVGTLGAAEYGIVVGPQEEEDVLVKGQGQDVISVQDQHKVVEQCTSDELGVAMGDSTVQDQEVVVVEQEGVTEYYDAAVEDQNNNAAVEKCSSDELRAVEDGNVVEEKKKAVDQEGAIVILGAAKDGVAVGSQEQEEGDVVIVVVAEQGEDGMSLQNQDKVVEQCTSEQLRTTMDDNAVQDHEVVEQDGAIVESGATADATAVEAQEKVLEQSAGDESRTTKDESAVEDKEKVADQEGVIDKQDANNDCSALGSKEQGDVEGGIYVQDQDKVMEQYTSDQLRTTTYDNGTEDYEVVEKGGANVERGAIADGIVVEAQEKTVQQSAGDELGATKGENVVEDKEKAVNLSVFEKQGAIMDDSALELQEELEDMVVAEQGEDGISDELRATKDENAVEDKKKVVNLGVIYRQGAIKDGSVVELQEEPEDIVVVEHGEDSISVQYHNKVVEQCTNDQLRATTDDNDVEDQEVSREKDRVCAGYPQRPGRSNCRFYMSNRNRSYGLSCYYNHPQLEAKPEVSRFPSEQGNREVAEFLELNRVGLPI</sequence>
<evidence type="ECO:0000256" key="1">
    <source>
        <dbReference type="SAM" id="MobiDB-lite"/>
    </source>
</evidence>
<proteinExistence type="predicted"/>
<evidence type="ECO:0008006" key="3">
    <source>
        <dbReference type="Google" id="ProtNLM"/>
    </source>
</evidence>
<reference evidence="2" key="2">
    <citation type="journal article" date="2015" name="Data Brief">
        <title>Shoot transcriptome of the giant reed, Arundo donax.</title>
        <authorList>
            <person name="Barrero R.A."/>
            <person name="Guerrero F.D."/>
            <person name="Moolhuijzen P."/>
            <person name="Goolsby J.A."/>
            <person name="Tidwell J."/>
            <person name="Bellgard S.E."/>
            <person name="Bellgard M.I."/>
        </authorList>
    </citation>
    <scope>NUCLEOTIDE SEQUENCE</scope>
    <source>
        <tissue evidence="2">Shoot tissue taken approximately 20 cm above the soil surface</tissue>
    </source>
</reference>
<dbReference type="AlphaFoldDB" id="A0A0A8ZLK6"/>